<reference evidence="1 2" key="1">
    <citation type="submission" date="2016-10" db="EMBL/GenBank/DDBJ databases">
        <authorList>
            <person name="de Groot N.N."/>
        </authorList>
    </citation>
    <scope>NUCLEOTIDE SEQUENCE [LARGE SCALE GENOMIC DNA]</scope>
    <source>
        <strain evidence="1 2">CPCC 201354</strain>
    </source>
</reference>
<protein>
    <submittedName>
        <fullName evidence="1">Uncharacterized protein</fullName>
    </submittedName>
</protein>
<dbReference type="EMBL" id="FNCN01000026">
    <property type="protein sequence ID" value="SDH90757.1"/>
    <property type="molecule type" value="Genomic_DNA"/>
</dbReference>
<proteinExistence type="predicted"/>
<gene>
    <name evidence="1" type="ORF">SAMN05421505_12619</name>
</gene>
<organism evidence="1 2">
    <name type="scientific">Sinosporangium album</name>
    <dbReference type="NCBI Taxonomy" id="504805"/>
    <lineage>
        <taxon>Bacteria</taxon>
        <taxon>Bacillati</taxon>
        <taxon>Actinomycetota</taxon>
        <taxon>Actinomycetes</taxon>
        <taxon>Streptosporangiales</taxon>
        <taxon>Streptosporangiaceae</taxon>
        <taxon>Sinosporangium</taxon>
    </lineage>
</organism>
<accession>A0A1G8G8P0</accession>
<evidence type="ECO:0000313" key="2">
    <source>
        <dbReference type="Proteomes" id="UP000198923"/>
    </source>
</evidence>
<evidence type="ECO:0000313" key="1">
    <source>
        <dbReference type="EMBL" id="SDH90757.1"/>
    </source>
</evidence>
<name>A0A1G8G8P0_9ACTN</name>
<dbReference type="STRING" id="504805.SAMN05421505_12619"/>
<dbReference type="AlphaFoldDB" id="A0A1G8G8P0"/>
<sequence>MILLRGERSRPIEIWLPHAEITEVIAMRTDTPVEPAPKTGRRVWLHHGSSIGHGSKAVLGCR</sequence>
<keyword evidence="2" id="KW-1185">Reference proteome</keyword>
<dbReference type="Proteomes" id="UP000198923">
    <property type="component" value="Unassembled WGS sequence"/>
</dbReference>